<organism evidence="2 3">
    <name type="scientific">Lysinibacillus composti</name>
    <dbReference type="NCBI Taxonomy" id="720633"/>
    <lineage>
        <taxon>Bacteria</taxon>
        <taxon>Bacillati</taxon>
        <taxon>Bacillota</taxon>
        <taxon>Bacilli</taxon>
        <taxon>Bacillales</taxon>
        <taxon>Bacillaceae</taxon>
        <taxon>Lysinibacillus</taxon>
    </lineage>
</organism>
<dbReference type="CDD" id="cd00093">
    <property type="entry name" value="HTH_XRE"/>
    <property type="match status" value="1"/>
</dbReference>
<dbReference type="OrthoDB" id="252257at2"/>
<dbReference type="NCBIfam" id="TIGR01716">
    <property type="entry name" value="RGG_Cterm"/>
    <property type="match status" value="1"/>
</dbReference>
<dbReference type="Pfam" id="PF01381">
    <property type="entry name" value="HTH_3"/>
    <property type="match status" value="1"/>
</dbReference>
<dbReference type="InterPro" id="IPR001387">
    <property type="entry name" value="Cro/C1-type_HTH"/>
</dbReference>
<gene>
    <name evidence="2" type="ORF">EBB45_13015</name>
</gene>
<dbReference type="EMBL" id="RRCT01000012">
    <property type="protein sequence ID" value="RQW74065.1"/>
    <property type="molecule type" value="Genomic_DNA"/>
</dbReference>
<dbReference type="GO" id="GO:0003677">
    <property type="term" value="F:DNA binding"/>
    <property type="evidence" value="ECO:0007669"/>
    <property type="project" value="InterPro"/>
</dbReference>
<dbReference type="InterPro" id="IPR010982">
    <property type="entry name" value="Lambda_DNA-bd_dom_sf"/>
</dbReference>
<reference evidence="2 3" key="1">
    <citation type="journal article" date="2013" name="J. Microbiol.">
        <title>Lysinibacillus chungkukjangi sp. nov., isolated from Chungkukjang, Korean fermented soybean food.</title>
        <authorList>
            <person name="Kim S.J."/>
            <person name="Jang Y.H."/>
            <person name="Hamada M."/>
            <person name="Ahn J.H."/>
            <person name="Weon H.Y."/>
            <person name="Suzuki K."/>
            <person name="Whang K.S."/>
            <person name="Kwon S.W."/>
        </authorList>
    </citation>
    <scope>NUCLEOTIDE SEQUENCE [LARGE SCALE GENOMIC DNA]</scope>
    <source>
        <strain evidence="2 3">MCCC 1A12701</strain>
    </source>
</reference>
<proteinExistence type="predicted"/>
<dbReference type="InterPro" id="IPR010057">
    <property type="entry name" value="Transcription_activator_Rgg_C"/>
</dbReference>
<evidence type="ECO:0000313" key="3">
    <source>
        <dbReference type="Proteomes" id="UP000274033"/>
    </source>
</evidence>
<keyword evidence="3" id="KW-1185">Reference proteome</keyword>
<dbReference type="Pfam" id="PF21259">
    <property type="entry name" value="Rgg_C"/>
    <property type="match status" value="1"/>
</dbReference>
<dbReference type="Proteomes" id="UP000274033">
    <property type="component" value="Unassembled WGS sequence"/>
</dbReference>
<dbReference type="SUPFAM" id="SSF47413">
    <property type="entry name" value="lambda repressor-like DNA-binding domains"/>
    <property type="match status" value="1"/>
</dbReference>
<dbReference type="InterPro" id="IPR053163">
    <property type="entry name" value="HTH-type_regulator_Rgg"/>
</dbReference>
<sequence>MEIGQVIKLIRKNKSITQQALADAIGMTRPYIARIESGKNSISSDRLTEILEYCNVTYNEFFFMKNDYQISLKMNEFNRVIKMYYADKIDEIIQFKDEIKEKHEQTGDILFRHLYILCHCMENKLDLNKIEKDYIDEISDYLLSIDEWCYYELALFNNFLFLFNPSTAFLMTKNVLYRADKYKELNSDKNILSFLLFNLLDLSINHHEYQYTKMILDTTKRYYASSTDFFEQTLILFYEGTIDIIDNSISEGMEKCNKAFTIFQVLGHENIHKKYKSDLDKLLNKIVPSNV</sequence>
<dbReference type="SMART" id="SM00530">
    <property type="entry name" value="HTH_XRE"/>
    <property type="match status" value="1"/>
</dbReference>
<accession>A0A3N9UCQ6</accession>
<dbReference type="PROSITE" id="PS50943">
    <property type="entry name" value="HTH_CROC1"/>
    <property type="match status" value="1"/>
</dbReference>
<evidence type="ECO:0000259" key="1">
    <source>
        <dbReference type="PROSITE" id="PS50943"/>
    </source>
</evidence>
<dbReference type="PANTHER" id="PTHR37038">
    <property type="entry name" value="TRANSCRIPTIONAL REGULATOR-RELATED"/>
    <property type="match status" value="1"/>
</dbReference>
<feature type="domain" description="HTH cro/C1-type" evidence="1">
    <location>
        <begin position="7"/>
        <end position="61"/>
    </location>
</feature>
<protein>
    <submittedName>
        <fullName evidence="2">Rgg/GadR/MutR family transcriptional regulator</fullName>
    </submittedName>
</protein>
<dbReference type="Gene3D" id="1.10.260.40">
    <property type="entry name" value="lambda repressor-like DNA-binding domains"/>
    <property type="match status" value="1"/>
</dbReference>
<dbReference type="AlphaFoldDB" id="A0A3N9UCQ6"/>
<comment type="caution">
    <text evidence="2">The sequence shown here is derived from an EMBL/GenBank/DDBJ whole genome shotgun (WGS) entry which is preliminary data.</text>
</comment>
<name>A0A3N9UCQ6_9BACI</name>
<evidence type="ECO:0000313" key="2">
    <source>
        <dbReference type="EMBL" id="RQW74065.1"/>
    </source>
</evidence>
<dbReference type="RefSeq" id="WP_124765409.1">
    <property type="nucleotide sequence ID" value="NZ_JAFBDY010000011.1"/>
</dbReference>
<dbReference type="Gene3D" id="1.25.40.400">
    <property type="match status" value="1"/>
</dbReference>